<sequence length="125" mass="14220">MAKQILKIGIMSKEDYKKRTIAIAKGEYTAKKKEPKVWFESLQSMAQVLSNENQELLKIIKEQKPTSLKALEIATGRKRSNLSRTLNTMAKYGIVDLIKDKRTVKPVVKATDFKVEFGVNTSFVQ</sequence>
<dbReference type="Gene3D" id="1.10.10.10">
    <property type="entry name" value="Winged helix-like DNA-binding domain superfamily/Winged helix DNA-binding domain"/>
    <property type="match status" value="1"/>
</dbReference>
<dbReference type="SUPFAM" id="SSF46785">
    <property type="entry name" value="Winged helix' DNA-binding domain"/>
    <property type="match status" value="1"/>
</dbReference>
<gene>
    <name evidence="1" type="ORF">H8E80_04015</name>
</gene>
<dbReference type="EMBL" id="JACNLL010000038">
    <property type="protein sequence ID" value="MBC8199199.1"/>
    <property type="molecule type" value="Genomic_DNA"/>
</dbReference>
<evidence type="ECO:0000313" key="2">
    <source>
        <dbReference type="Proteomes" id="UP000603545"/>
    </source>
</evidence>
<dbReference type="InterPro" id="IPR036388">
    <property type="entry name" value="WH-like_DNA-bd_sf"/>
</dbReference>
<accession>A0A8J6T7M8</accession>
<name>A0A8J6T7M8_9BACT</name>
<dbReference type="Proteomes" id="UP000603545">
    <property type="component" value="Unassembled WGS sequence"/>
</dbReference>
<comment type="caution">
    <text evidence="1">The sequence shown here is derived from an EMBL/GenBank/DDBJ whole genome shotgun (WGS) entry which is preliminary data.</text>
</comment>
<proteinExistence type="predicted"/>
<dbReference type="Pfam" id="PF25212">
    <property type="entry name" value="HVO_A0114"/>
    <property type="match status" value="1"/>
</dbReference>
<dbReference type="AlphaFoldDB" id="A0A8J6T7M8"/>
<reference evidence="1 2" key="1">
    <citation type="submission" date="2020-08" db="EMBL/GenBank/DDBJ databases">
        <title>Bridging the membrane lipid divide: bacteria of the FCB group superphylum have the potential to synthesize archaeal ether lipids.</title>
        <authorList>
            <person name="Villanueva L."/>
            <person name="Von Meijenfeldt F.A.B."/>
            <person name="Westbye A.B."/>
            <person name="Yadav S."/>
            <person name="Hopmans E.C."/>
            <person name="Dutilh B.E."/>
            <person name="Sinninghe Damste J.S."/>
        </authorList>
    </citation>
    <scope>NUCLEOTIDE SEQUENCE [LARGE SCALE GENOMIC DNA]</scope>
    <source>
        <strain evidence="1">NIOZ-UU82</strain>
    </source>
</reference>
<evidence type="ECO:0000313" key="1">
    <source>
        <dbReference type="EMBL" id="MBC8199199.1"/>
    </source>
</evidence>
<dbReference type="InterPro" id="IPR036390">
    <property type="entry name" value="WH_DNA-bd_sf"/>
</dbReference>
<organism evidence="1 2">
    <name type="scientific">Candidatus Desulfaltia bathyphila</name>
    <dbReference type="NCBI Taxonomy" id="2841697"/>
    <lineage>
        <taxon>Bacteria</taxon>
        <taxon>Pseudomonadati</taxon>
        <taxon>Thermodesulfobacteriota</taxon>
        <taxon>Desulfobacteria</taxon>
        <taxon>Desulfobacterales</taxon>
        <taxon>Desulfobacterales incertae sedis</taxon>
        <taxon>Candidatus Desulfaltia</taxon>
    </lineage>
</organism>
<protein>
    <submittedName>
        <fullName evidence="1">Transcriptional regulator</fullName>
    </submittedName>
</protein>